<evidence type="ECO:0008006" key="7">
    <source>
        <dbReference type="Google" id="ProtNLM"/>
    </source>
</evidence>
<dbReference type="Gene3D" id="3.60.21.10">
    <property type="match status" value="1"/>
</dbReference>
<dbReference type="SUPFAM" id="SSF56300">
    <property type="entry name" value="Metallo-dependent phosphatases"/>
    <property type="match status" value="1"/>
</dbReference>
<dbReference type="EMBL" id="KK583224">
    <property type="protein sequence ID" value="KDO26492.1"/>
    <property type="molecule type" value="Genomic_DNA"/>
</dbReference>
<feature type="compositionally biased region" description="Low complexity" evidence="3">
    <location>
        <begin position="55"/>
        <end position="66"/>
    </location>
</feature>
<dbReference type="VEuPathDB" id="FungiDB:SPRG_08295"/>
<protein>
    <recommendedName>
        <fullName evidence="7">Calcineurin-like phosphoesterase domain-containing protein</fullName>
    </recommendedName>
</protein>
<name>A0A067CI43_SAPPC</name>
<reference evidence="5 6" key="1">
    <citation type="journal article" date="2013" name="PLoS Genet.">
        <title>Distinctive expansion of potential virulence genes in the genome of the oomycete fish pathogen Saprolegnia parasitica.</title>
        <authorList>
            <person name="Jiang R.H."/>
            <person name="de Bruijn I."/>
            <person name="Haas B.J."/>
            <person name="Belmonte R."/>
            <person name="Lobach L."/>
            <person name="Christie J."/>
            <person name="van den Ackerveken G."/>
            <person name="Bottin A."/>
            <person name="Bulone V."/>
            <person name="Diaz-Moreno S.M."/>
            <person name="Dumas B."/>
            <person name="Fan L."/>
            <person name="Gaulin E."/>
            <person name="Govers F."/>
            <person name="Grenville-Briggs L.J."/>
            <person name="Horner N.R."/>
            <person name="Levin J.Z."/>
            <person name="Mammella M."/>
            <person name="Meijer H.J."/>
            <person name="Morris P."/>
            <person name="Nusbaum C."/>
            <person name="Oome S."/>
            <person name="Phillips A.J."/>
            <person name="van Rooyen D."/>
            <person name="Rzeszutek E."/>
            <person name="Saraiva M."/>
            <person name="Secombes C.J."/>
            <person name="Seidl M.F."/>
            <person name="Snel B."/>
            <person name="Stassen J.H."/>
            <person name="Sykes S."/>
            <person name="Tripathy S."/>
            <person name="van den Berg H."/>
            <person name="Vega-Arreguin J.C."/>
            <person name="Wawra S."/>
            <person name="Young S.K."/>
            <person name="Zeng Q."/>
            <person name="Dieguez-Uribeondo J."/>
            <person name="Russ C."/>
            <person name="Tyler B.M."/>
            <person name="van West P."/>
        </authorList>
    </citation>
    <scope>NUCLEOTIDE SEQUENCE [LARGE SCALE GENOMIC DNA]</scope>
    <source>
        <strain evidence="5 6">CBS 223.65</strain>
    </source>
</reference>
<keyword evidence="2" id="KW-0378">Hydrolase</keyword>
<proteinExistence type="predicted"/>
<evidence type="ECO:0000256" key="4">
    <source>
        <dbReference type="SAM" id="Phobius"/>
    </source>
</evidence>
<dbReference type="AlphaFoldDB" id="A0A067CI43"/>
<dbReference type="InterPro" id="IPR051558">
    <property type="entry name" value="Metallophosphoesterase_PAP"/>
</dbReference>
<dbReference type="RefSeq" id="XP_012202927.1">
    <property type="nucleotide sequence ID" value="XM_012347537.1"/>
</dbReference>
<dbReference type="PANTHER" id="PTHR10161">
    <property type="entry name" value="TARTRATE-RESISTANT ACID PHOSPHATASE TYPE 5"/>
    <property type="match status" value="1"/>
</dbReference>
<evidence type="ECO:0000256" key="3">
    <source>
        <dbReference type="SAM" id="MobiDB-lite"/>
    </source>
</evidence>
<evidence type="ECO:0000256" key="1">
    <source>
        <dbReference type="ARBA" id="ARBA00022729"/>
    </source>
</evidence>
<dbReference type="PANTHER" id="PTHR10161:SF14">
    <property type="entry name" value="TARTRATE-RESISTANT ACID PHOSPHATASE TYPE 5"/>
    <property type="match status" value="1"/>
</dbReference>
<keyword evidence="4" id="KW-1133">Transmembrane helix</keyword>
<gene>
    <name evidence="5" type="ORF">SPRG_08295</name>
</gene>
<keyword evidence="4" id="KW-0812">Transmembrane</keyword>
<keyword evidence="1" id="KW-0732">Signal</keyword>
<keyword evidence="4" id="KW-0472">Membrane</keyword>
<feature type="region of interest" description="Disordered" evidence="3">
    <location>
        <begin position="55"/>
        <end position="84"/>
    </location>
</feature>
<dbReference type="Proteomes" id="UP000030745">
    <property type="component" value="Unassembled WGS sequence"/>
</dbReference>
<feature type="compositionally biased region" description="Polar residues" evidence="3">
    <location>
        <begin position="69"/>
        <end position="84"/>
    </location>
</feature>
<evidence type="ECO:0000256" key="2">
    <source>
        <dbReference type="ARBA" id="ARBA00022801"/>
    </source>
</evidence>
<evidence type="ECO:0000313" key="5">
    <source>
        <dbReference type="EMBL" id="KDO26492.1"/>
    </source>
</evidence>
<evidence type="ECO:0000313" key="6">
    <source>
        <dbReference type="Proteomes" id="UP000030745"/>
    </source>
</evidence>
<dbReference type="KEGG" id="spar:SPRG_08295"/>
<keyword evidence="6" id="KW-1185">Reference proteome</keyword>
<feature type="transmembrane region" description="Helical" evidence="4">
    <location>
        <begin position="31"/>
        <end position="52"/>
    </location>
</feature>
<dbReference type="GeneID" id="24130525"/>
<dbReference type="InterPro" id="IPR029052">
    <property type="entry name" value="Metallo-depent_PP-like"/>
</dbReference>
<feature type="region of interest" description="Disordered" evidence="3">
    <location>
        <begin position="1"/>
        <end position="27"/>
    </location>
</feature>
<dbReference type="GO" id="GO:0016787">
    <property type="term" value="F:hydrolase activity"/>
    <property type="evidence" value="ECO:0007669"/>
    <property type="project" value="UniProtKB-KW"/>
</dbReference>
<dbReference type="OrthoDB" id="411211at2759"/>
<dbReference type="OMA" id="TMSPDDY"/>
<accession>A0A067CI43</accession>
<organism evidence="5 6">
    <name type="scientific">Saprolegnia parasitica (strain CBS 223.65)</name>
    <dbReference type="NCBI Taxonomy" id="695850"/>
    <lineage>
        <taxon>Eukaryota</taxon>
        <taxon>Sar</taxon>
        <taxon>Stramenopiles</taxon>
        <taxon>Oomycota</taxon>
        <taxon>Saprolegniomycetes</taxon>
        <taxon>Saprolegniales</taxon>
        <taxon>Saprolegniaceae</taxon>
        <taxon>Saprolegnia</taxon>
    </lineage>
</organism>
<sequence length="532" mass="57453">MTMSPDDYLQEPTAVLDSSKPASSAGRKKKIMMAVGGVVVLAVAATVIAVVATKKSDASTSTSGDKATPKSTPVATSGDTSIDTSLVMPKNETVDMKKFNPTTDPESMTPALTMLAIGDWGSSPGKVSGSDENPGSCCIVYGKKTNPSENRYKVDFWSQNHVAAMMAMSAKELKPVRVIGHGDNFYWDGLGGTDKASRFANTFEGVYNDPALKGVKWVNVLGNHDIGGAAYLCGAETAEFIKCKSADELVKNLKLRAQYQMEYKSPDNDRWLLKDFYYVESATAGGVTVDIFNIDTNYADNHGAMQVCCQCFGYGNDIPDFPHSKCEDAQPGRPECAGGDVGMYNACMDTINGWGKDSLTQLDRDLKASKANFKIINTHYSPQHHMSPDKQKVIFHIAKDNNVQLFMNGHTHAFSHDTTAWGTHFIENGGGGGIYTKSGNALSNDYVKNVWVAGGNPYGFFELSFSKDWLKTQFVTFDKSWSFAGNSLEGTKKGGIARGHCWYIPSAEYTAKGAPGIECKSSINTPLGAPLG</sequence>